<accession>A0AA89BWL7</accession>
<organism evidence="1 2">
    <name type="scientific">Pinctada imbricata</name>
    <name type="common">Atlantic pearl-oyster</name>
    <name type="synonym">Pinctada martensii</name>
    <dbReference type="NCBI Taxonomy" id="66713"/>
    <lineage>
        <taxon>Eukaryota</taxon>
        <taxon>Metazoa</taxon>
        <taxon>Spiralia</taxon>
        <taxon>Lophotrochozoa</taxon>
        <taxon>Mollusca</taxon>
        <taxon>Bivalvia</taxon>
        <taxon>Autobranchia</taxon>
        <taxon>Pteriomorphia</taxon>
        <taxon>Pterioida</taxon>
        <taxon>Pterioidea</taxon>
        <taxon>Pteriidae</taxon>
        <taxon>Pinctada</taxon>
    </lineage>
</organism>
<reference evidence="1" key="1">
    <citation type="submission" date="2019-08" db="EMBL/GenBank/DDBJ databases">
        <title>The improved chromosome-level genome for the pearl oyster Pinctada fucata martensii using PacBio sequencing and Hi-C.</title>
        <authorList>
            <person name="Zheng Z."/>
        </authorList>
    </citation>
    <scope>NUCLEOTIDE SEQUENCE</scope>
    <source>
        <strain evidence="1">ZZ-2019</strain>
        <tissue evidence="1">Adductor muscle</tissue>
    </source>
</reference>
<keyword evidence="2" id="KW-1185">Reference proteome</keyword>
<evidence type="ECO:0000313" key="2">
    <source>
        <dbReference type="Proteomes" id="UP001186944"/>
    </source>
</evidence>
<name>A0AA89BWL7_PINIB</name>
<gene>
    <name evidence="1" type="ORF">FSP39_000673</name>
</gene>
<evidence type="ECO:0000313" key="1">
    <source>
        <dbReference type="EMBL" id="KAK3099184.1"/>
    </source>
</evidence>
<dbReference type="PANTHER" id="PTHR14187:SF5">
    <property type="entry name" value="HEAT SHOCK 70 KDA PROTEIN 12A"/>
    <property type="match status" value="1"/>
</dbReference>
<dbReference type="EMBL" id="VSWD01000006">
    <property type="protein sequence ID" value="KAK3099184.1"/>
    <property type="molecule type" value="Genomic_DNA"/>
</dbReference>
<dbReference type="Gene3D" id="3.30.420.40">
    <property type="match status" value="2"/>
</dbReference>
<dbReference type="PANTHER" id="PTHR14187">
    <property type="entry name" value="ALPHA KINASE/ELONGATION FACTOR 2 KINASE"/>
    <property type="match status" value="1"/>
</dbReference>
<dbReference type="CDD" id="cd10229">
    <property type="entry name" value="ASKHA_NBD_HSP70_HSPA12"/>
    <property type="match status" value="1"/>
</dbReference>
<dbReference type="Gene3D" id="3.90.640.10">
    <property type="entry name" value="Actin, Chain A, domain 4"/>
    <property type="match status" value="1"/>
</dbReference>
<dbReference type="SUPFAM" id="SSF53067">
    <property type="entry name" value="Actin-like ATPase domain"/>
    <property type="match status" value="2"/>
</dbReference>
<dbReference type="Proteomes" id="UP001186944">
    <property type="component" value="Unassembled WGS sequence"/>
</dbReference>
<evidence type="ECO:0008006" key="3">
    <source>
        <dbReference type="Google" id="ProtNLM"/>
    </source>
</evidence>
<comment type="caution">
    <text evidence="1">The sequence shown here is derived from an EMBL/GenBank/DDBJ whole genome shotgun (WGS) entry which is preliminary data.</text>
</comment>
<proteinExistence type="predicted"/>
<dbReference type="InterPro" id="IPR043129">
    <property type="entry name" value="ATPase_NBD"/>
</dbReference>
<dbReference type="AlphaFoldDB" id="A0AA89BWL7"/>
<sequence length="574" mass="64419">MFAPNWIAASAGAISLKTPTCLLLTPDGKFDKFGYEAEDKYADLALENQHTDYYFFRRFKMKLHRNPSLNRETQIEEEGGKTLPARTVFAHGINFLKDHALDKLRLQGTQCEDWEVRWVLTVPAIWSEAAKQFMREAAQKADLTNDQLTIALEPEAASVYCRTVPNAMGDNTFEPGSKYMVVDLGAQNRYFRKSETEGIQNQDKTETKANKQNTYNTVTLCSIGGTADITVHEVQENGALRELHKASGGAWGGTRVDSALEQLFIDIVEEDVWSKFKKRHGGDYFELFRDFEVKKRTVKMDDDKKLTNMKLPLSLKDLYEEMKPGEKFKDAVEDNEMYSGRLKLLGDKMRVDQQLMKGLFRDPIDKLTDHMRQILTLPCLRKKPSILLVGGFSESPIVQETIRENFPTCTVIVPNEAGLSVLKGAVLFGHRPKTIASRVLKYTYGIAVSKPFIEGHHPPEKRCESTYGAICRDVFHKYVEAGESVGLDESQSVSFTMAQGACMSRVRVYTSADRDPMFVTDEGCTLLGEVTISLDNPSMSTNKVNVGLTFGGTEVSLQANTSGRTFGANFDFLS</sequence>
<protein>
    <recommendedName>
        <fullName evidence="3">Heat shock 70 kDa protein 12A</fullName>
    </recommendedName>
</protein>